<name>A0AAW1LQP6_POPJA</name>
<dbReference type="AlphaFoldDB" id="A0AAW1LQP6"/>
<keyword evidence="2" id="KW-0479">Metal-binding</keyword>
<reference evidence="10 11" key="1">
    <citation type="journal article" date="2024" name="BMC Genomics">
        <title>De novo assembly and annotation of Popillia japonica's genome with initial clues to its potential as an invasive pest.</title>
        <authorList>
            <person name="Cucini C."/>
            <person name="Boschi S."/>
            <person name="Funari R."/>
            <person name="Cardaioli E."/>
            <person name="Iannotti N."/>
            <person name="Marturano G."/>
            <person name="Paoli F."/>
            <person name="Bruttini M."/>
            <person name="Carapelli A."/>
            <person name="Frati F."/>
            <person name="Nardi F."/>
        </authorList>
    </citation>
    <scope>NUCLEOTIDE SEQUENCE [LARGE SCALE GENOMIC DNA]</scope>
    <source>
        <strain evidence="10">DMR45628</strain>
    </source>
</reference>
<dbReference type="InterPro" id="IPR036236">
    <property type="entry name" value="Znf_C2H2_sf"/>
</dbReference>
<evidence type="ECO:0000256" key="6">
    <source>
        <dbReference type="ARBA" id="ARBA00023125"/>
    </source>
</evidence>
<keyword evidence="11" id="KW-1185">Reference proteome</keyword>
<keyword evidence="4 8" id="KW-0863">Zinc-finger</keyword>
<evidence type="ECO:0000256" key="2">
    <source>
        <dbReference type="ARBA" id="ARBA00022723"/>
    </source>
</evidence>
<dbReference type="SUPFAM" id="SSF57667">
    <property type="entry name" value="beta-beta-alpha zinc fingers"/>
    <property type="match status" value="2"/>
</dbReference>
<dbReference type="InterPro" id="IPR050589">
    <property type="entry name" value="Ikaros_C2H2-ZF"/>
</dbReference>
<dbReference type="InterPro" id="IPR013087">
    <property type="entry name" value="Znf_C2H2_type"/>
</dbReference>
<dbReference type="Proteomes" id="UP001458880">
    <property type="component" value="Unassembled WGS sequence"/>
</dbReference>
<evidence type="ECO:0000256" key="3">
    <source>
        <dbReference type="ARBA" id="ARBA00022737"/>
    </source>
</evidence>
<evidence type="ECO:0000256" key="7">
    <source>
        <dbReference type="ARBA" id="ARBA00023242"/>
    </source>
</evidence>
<evidence type="ECO:0000256" key="8">
    <source>
        <dbReference type="PROSITE-ProRule" id="PRU00042"/>
    </source>
</evidence>
<evidence type="ECO:0000256" key="4">
    <source>
        <dbReference type="ARBA" id="ARBA00022771"/>
    </source>
</evidence>
<dbReference type="Gene3D" id="3.30.160.60">
    <property type="entry name" value="Classic Zinc Finger"/>
    <property type="match status" value="3"/>
</dbReference>
<keyword evidence="6" id="KW-0238">DNA-binding</keyword>
<dbReference type="PANTHER" id="PTHR24404:SF114">
    <property type="entry name" value="KLUMPFUSS, ISOFORM B-RELATED"/>
    <property type="match status" value="1"/>
</dbReference>
<evidence type="ECO:0000256" key="1">
    <source>
        <dbReference type="ARBA" id="ARBA00004123"/>
    </source>
</evidence>
<sequence>MTAKEMQHSFVGSPSLWLHANILLFLGTLHELNVKEHRIRRKNQTRTLTWTCKVCGIVLTSRKYLNQHTKDFHGVLSQEIHYNYTYNILEGNFSCKSCDMEANTKEEIEKHVLMHEEKFECFKCQDIFYSAYKFSVHLKRQHNDEVYRCPLCKYNTPRVTSIAQHINLMHLKKYIHNCQYCGKGFHDISVFREHENVHLGADPLTCIVCEKTFLYTRNLSLESTKMCIWVLIL</sequence>
<comment type="caution">
    <text evidence="10">The sequence shown here is derived from an EMBL/GenBank/DDBJ whole genome shotgun (WGS) entry which is preliminary data.</text>
</comment>
<feature type="domain" description="C2H2-type" evidence="9">
    <location>
        <begin position="176"/>
        <end position="203"/>
    </location>
</feature>
<dbReference type="GO" id="GO:0008270">
    <property type="term" value="F:zinc ion binding"/>
    <property type="evidence" value="ECO:0007669"/>
    <property type="project" value="UniProtKB-KW"/>
</dbReference>
<accession>A0AAW1LQP6</accession>
<dbReference type="PROSITE" id="PS00028">
    <property type="entry name" value="ZINC_FINGER_C2H2_1"/>
    <property type="match status" value="3"/>
</dbReference>
<dbReference type="PROSITE" id="PS50157">
    <property type="entry name" value="ZINC_FINGER_C2H2_2"/>
    <property type="match status" value="1"/>
</dbReference>
<dbReference type="SMART" id="SM00355">
    <property type="entry name" value="ZnF_C2H2"/>
    <property type="match status" value="5"/>
</dbReference>
<evidence type="ECO:0000259" key="9">
    <source>
        <dbReference type="PROSITE" id="PS50157"/>
    </source>
</evidence>
<proteinExistence type="predicted"/>
<dbReference type="EMBL" id="JASPKY010000117">
    <property type="protein sequence ID" value="KAK9736169.1"/>
    <property type="molecule type" value="Genomic_DNA"/>
</dbReference>
<comment type="subcellular location">
    <subcellularLocation>
        <location evidence="1">Nucleus</location>
    </subcellularLocation>
</comment>
<keyword evidence="5" id="KW-0862">Zinc</keyword>
<protein>
    <recommendedName>
        <fullName evidence="9">C2H2-type domain-containing protein</fullName>
    </recommendedName>
</protein>
<organism evidence="10 11">
    <name type="scientific">Popillia japonica</name>
    <name type="common">Japanese beetle</name>
    <dbReference type="NCBI Taxonomy" id="7064"/>
    <lineage>
        <taxon>Eukaryota</taxon>
        <taxon>Metazoa</taxon>
        <taxon>Ecdysozoa</taxon>
        <taxon>Arthropoda</taxon>
        <taxon>Hexapoda</taxon>
        <taxon>Insecta</taxon>
        <taxon>Pterygota</taxon>
        <taxon>Neoptera</taxon>
        <taxon>Endopterygota</taxon>
        <taxon>Coleoptera</taxon>
        <taxon>Polyphaga</taxon>
        <taxon>Scarabaeiformia</taxon>
        <taxon>Scarabaeidae</taxon>
        <taxon>Rutelinae</taxon>
        <taxon>Popillia</taxon>
    </lineage>
</organism>
<keyword evidence="3" id="KW-0677">Repeat</keyword>
<dbReference type="PANTHER" id="PTHR24404">
    <property type="entry name" value="ZINC FINGER PROTEIN"/>
    <property type="match status" value="1"/>
</dbReference>
<keyword evidence="7" id="KW-0539">Nucleus</keyword>
<dbReference type="Pfam" id="PF12874">
    <property type="entry name" value="zf-met"/>
    <property type="match status" value="1"/>
</dbReference>
<evidence type="ECO:0000313" key="10">
    <source>
        <dbReference type="EMBL" id="KAK9736169.1"/>
    </source>
</evidence>
<evidence type="ECO:0000313" key="11">
    <source>
        <dbReference type="Proteomes" id="UP001458880"/>
    </source>
</evidence>
<gene>
    <name evidence="10" type="ORF">QE152_g12709</name>
</gene>
<dbReference type="GO" id="GO:0003700">
    <property type="term" value="F:DNA-binding transcription factor activity"/>
    <property type="evidence" value="ECO:0007669"/>
    <property type="project" value="TreeGrafter"/>
</dbReference>
<dbReference type="GO" id="GO:0005634">
    <property type="term" value="C:nucleus"/>
    <property type="evidence" value="ECO:0007669"/>
    <property type="project" value="UniProtKB-SubCell"/>
</dbReference>
<dbReference type="GO" id="GO:0000978">
    <property type="term" value="F:RNA polymerase II cis-regulatory region sequence-specific DNA binding"/>
    <property type="evidence" value="ECO:0007669"/>
    <property type="project" value="TreeGrafter"/>
</dbReference>
<dbReference type="GO" id="GO:0006357">
    <property type="term" value="P:regulation of transcription by RNA polymerase II"/>
    <property type="evidence" value="ECO:0007669"/>
    <property type="project" value="TreeGrafter"/>
</dbReference>
<evidence type="ECO:0000256" key="5">
    <source>
        <dbReference type="ARBA" id="ARBA00022833"/>
    </source>
</evidence>